<dbReference type="EMBL" id="JAXCLA010000005">
    <property type="protein sequence ID" value="MDY0746275.1"/>
    <property type="molecule type" value="Genomic_DNA"/>
</dbReference>
<keyword evidence="3" id="KW-1185">Reference proteome</keyword>
<evidence type="ECO:0000313" key="3">
    <source>
        <dbReference type="Proteomes" id="UP001285263"/>
    </source>
</evidence>
<gene>
    <name evidence="2" type="ORF">SNE35_17310</name>
</gene>
<dbReference type="SUPFAM" id="SSF55729">
    <property type="entry name" value="Acyl-CoA N-acyltransferases (Nat)"/>
    <property type="match status" value="1"/>
</dbReference>
<accession>A0ABU5DJ15</accession>
<evidence type="ECO:0000313" key="2">
    <source>
        <dbReference type="EMBL" id="MDY0746275.1"/>
    </source>
</evidence>
<sequence>MLSLEPVRSEDFDALHELRMAAMRESLERLGRFDPERSRARLADGFDPSCMRHICRGADRIGFLTLLPEGELLNLKHLYLRPGEQGCGAGAWAMAWVKSHGRDVVLHALKQSDANRFYLREGFVPIAEEEFDIQYRWSAPR</sequence>
<dbReference type="Gene3D" id="3.40.630.30">
    <property type="match status" value="1"/>
</dbReference>
<evidence type="ECO:0000259" key="1">
    <source>
        <dbReference type="PROSITE" id="PS51186"/>
    </source>
</evidence>
<name>A0ABU5DJ15_9BURK</name>
<reference evidence="2 3" key="1">
    <citation type="submission" date="2023-11" db="EMBL/GenBank/DDBJ databases">
        <title>Paucibacter sp. nov., isolated from fresh soil in Korea.</title>
        <authorList>
            <person name="Le N.T.T."/>
        </authorList>
    </citation>
    <scope>NUCLEOTIDE SEQUENCE [LARGE SCALE GENOMIC DNA]</scope>
    <source>
        <strain evidence="2 3">R3-3</strain>
    </source>
</reference>
<dbReference type="PROSITE" id="PS51186">
    <property type="entry name" value="GNAT"/>
    <property type="match status" value="1"/>
</dbReference>
<protein>
    <submittedName>
        <fullName evidence="2">GNAT family N-acetyltransferase</fullName>
    </submittedName>
</protein>
<dbReference type="RefSeq" id="WP_320424177.1">
    <property type="nucleotide sequence ID" value="NZ_JAXCLA010000005.1"/>
</dbReference>
<dbReference type="InterPro" id="IPR016181">
    <property type="entry name" value="Acyl_CoA_acyltransferase"/>
</dbReference>
<feature type="domain" description="N-acetyltransferase" evidence="1">
    <location>
        <begin position="2"/>
        <end position="141"/>
    </location>
</feature>
<proteinExistence type="predicted"/>
<organism evidence="2 3">
    <name type="scientific">Roseateles agri</name>
    <dbReference type="NCBI Taxonomy" id="3098619"/>
    <lineage>
        <taxon>Bacteria</taxon>
        <taxon>Pseudomonadati</taxon>
        <taxon>Pseudomonadota</taxon>
        <taxon>Betaproteobacteria</taxon>
        <taxon>Burkholderiales</taxon>
        <taxon>Sphaerotilaceae</taxon>
        <taxon>Roseateles</taxon>
    </lineage>
</organism>
<dbReference type="Proteomes" id="UP001285263">
    <property type="component" value="Unassembled WGS sequence"/>
</dbReference>
<comment type="caution">
    <text evidence="2">The sequence shown here is derived from an EMBL/GenBank/DDBJ whole genome shotgun (WGS) entry which is preliminary data.</text>
</comment>
<dbReference type="InterPro" id="IPR000182">
    <property type="entry name" value="GNAT_dom"/>
</dbReference>